<dbReference type="InterPro" id="IPR036265">
    <property type="entry name" value="HIT-like_sf"/>
</dbReference>
<evidence type="ECO:0000259" key="2">
    <source>
        <dbReference type="PROSITE" id="PS51084"/>
    </source>
</evidence>
<dbReference type="InterPro" id="IPR011146">
    <property type="entry name" value="HIT-like"/>
</dbReference>
<gene>
    <name evidence="3" type="ORF">M2280_005065</name>
</gene>
<dbReference type="PANTHER" id="PTHR46648">
    <property type="entry name" value="HIT FAMILY PROTEIN 1"/>
    <property type="match status" value="1"/>
</dbReference>
<organism evidence="3 4">
    <name type="scientific">Prescottella agglutinans</name>
    <dbReference type="NCBI Taxonomy" id="1644129"/>
    <lineage>
        <taxon>Bacteria</taxon>
        <taxon>Bacillati</taxon>
        <taxon>Actinomycetota</taxon>
        <taxon>Actinomycetes</taxon>
        <taxon>Mycobacteriales</taxon>
        <taxon>Nocardiaceae</taxon>
        <taxon>Prescottella</taxon>
    </lineage>
</organism>
<reference evidence="3 4" key="1">
    <citation type="submission" date="2023-04" db="EMBL/GenBank/DDBJ databases">
        <title>Forest soil microbial communities from Buena Vista Peninsula, Colon Province, Panama.</title>
        <authorList>
            <person name="Bouskill N."/>
        </authorList>
    </citation>
    <scope>NUCLEOTIDE SEQUENCE [LARGE SCALE GENOMIC DNA]</scope>
    <source>
        <strain evidence="3 4">CFH S0262</strain>
    </source>
</reference>
<dbReference type="CDD" id="cd01277">
    <property type="entry name" value="HINT_subgroup"/>
    <property type="match status" value="1"/>
</dbReference>
<evidence type="ECO:0000313" key="4">
    <source>
        <dbReference type="Proteomes" id="UP001160334"/>
    </source>
</evidence>
<dbReference type="InterPro" id="IPR001310">
    <property type="entry name" value="Histidine_triad_HIT"/>
</dbReference>
<dbReference type="Pfam" id="PF01230">
    <property type="entry name" value="HIT"/>
    <property type="match status" value="1"/>
</dbReference>
<evidence type="ECO:0000313" key="3">
    <source>
        <dbReference type="EMBL" id="MDH6283814.1"/>
    </source>
</evidence>
<keyword evidence="4" id="KW-1185">Reference proteome</keyword>
<evidence type="ECO:0000256" key="1">
    <source>
        <dbReference type="PROSITE-ProRule" id="PRU00464"/>
    </source>
</evidence>
<name>A0ABT6MIW7_9NOCA</name>
<dbReference type="PANTHER" id="PTHR46648:SF1">
    <property type="entry name" value="ADENOSINE 5'-MONOPHOSPHORAMIDASE HNT1"/>
    <property type="match status" value="1"/>
</dbReference>
<feature type="domain" description="HIT" evidence="2">
    <location>
        <begin position="56"/>
        <end position="163"/>
    </location>
</feature>
<comment type="caution">
    <text evidence="3">The sequence shown here is derived from an EMBL/GenBank/DDBJ whole genome shotgun (WGS) entry which is preliminary data.</text>
</comment>
<dbReference type="EMBL" id="JARXVC010000016">
    <property type="protein sequence ID" value="MDH6283814.1"/>
    <property type="molecule type" value="Genomic_DNA"/>
</dbReference>
<dbReference type="SUPFAM" id="SSF54197">
    <property type="entry name" value="HIT-like"/>
    <property type="match status" value="1"/>
</dbReference>
<dbReference type="Proteomes" id="UP001160334">
    <property type="component" value="Unassembled WGS sequence"/>
</dbReference>
<accession>A0ABT6MIW7</accession>
<proteinExistence type="predicted"/>
<dbReference type="PRINTS" id="PR00332">
    <property type="entry name" value="HISTRIAD"/>
</dbReference>
<feature type="short sequence motif" description="Histidine triad motif" evidence="1">
    <location>
        <begin position="148"/>
        <end position="152"/>
    </location>
</feature>
<sequence>MISVPLNQSGIGDDAAISAKAIRIDLSRSAFHDVSRKHPPASRSKLPWAVMSDQCLFCGIVSGSIPSVRVTEDDTTYAFMDINPASDGHILVIPKRHSKDLLEIPADDLTDVTLAAQRIAKAAVTEFGADGVNLLNCCGPDAWQTVFHFHLHVVPRYVDKTRDRLVLPWEPGTPGDKDTIASLGSRISAVLDGQTAAALD</sequence>
<dbReference type="Gene3D" id="3.30.428.10">
    <property type="entry name" value="HIT-like"/>
    <property type="match status" value="1"/>
</dbReference>
<dbReference type="PROSITE" id="PS51084">
    <property type="entry name" value="HIT_2"/>
    <property type="match status" value="1"/>
</dbReference>
<dbReference type="InterPro" id="IPR039384">
    <property type="entry name" value="HINT"/>
</dbReference>
<protein>
    <submittedName>
        <fullName evidence="3">Histidine triad (HIT) family protein</fullName>
    </submittedName>
</protein>